<feature type="compositionally biased region" description="Basic residues" evidence="1">
    <location>
        <begin position="437"/>
        <end position="447"/>
    </location>
</feature>
<sequence length="1089" mass="115793">MGQGDFREEDQGLPSGPQRIGHGFKEHFGLATAGDAIEQSDAKTLRIERQNLIECGLLFRAERHLGGVGIRRYGSRPSEQGGRTTGLSPAWEGEVQWSENAPAATTRTDRPFRDRRQERCGQRHSPAPLDRGDRAACPLAARAGRRAPPRSQYAGSLWARPRPVPELSGRPYGRAGDAGQPQGIARRRHPRLHGDAARGKSGLALPRAGAVGAQILLQVSRTREHSGQRSTQRDPHAQAAEIPAQGVDGNRGARDDFGDGRVGGAPLGRGARHGGALALLWRGAAYRRSARGDQGGSRRRVPARHRQGRQNPAGAADRGGPQIRRALSRAVPIQALAGRTAVSWAQGWSALAAPDPAAGGAIAQRIGTAALGHTPCPAALLCDPFAGTRSGELVGGSSRNHPYDFPVFQCCQCHRPGGVRPCRGRCRAVCHQRHHHQAGLWRRRQRRNAALAAHDRGAAGLSGHSHHPAAPGRQGCGQAQCPHRADQHGRRPAGVVHLSVLCRAVRGVDFRGPHGLGGDPGHAGILRWPPGDLWLEPRRRARWPCGGHAVRAGLGHNLCALSAFGQAADEQDRLGAVYLHRHVDRRGVCHRAKPDYRGTGQLSRAGATNVGLWSGAGGDRHGVALVPAQCRHGPDWGARRVLDGGLWARRHHCLCRAGAVRALYNLSRAGNRAGAGRFRVVHTGRTPRQGGPVTKSCWGGSGCPKAAVMWRHHWSYHRKGHLMHAFNKLLGSAALGLILAGVLAAPAFAQKLDNKVGAGATAAPSSSPVSASGIDFGDDSSEWAKDGECDDPRFAGPGVAETLLDEDTKRDATDCRAAYEAGEITFNEGSGEVPATAVPATKVDINDIDFGDDSSHWSKDGECDDPRFTGTGAATELLDEDIKKDATDCRAAFIAGTVTYGAATDTAVPSSTGIDYGDDSSEWAKDDECDDPRFSGPGVATTLLPEDTGKDATDCRAAVEAGKATFNGGEAKAPPVVFNYGDDSSKWANDGECDDPRFVGEGTNKKLNYDDEMADATDCKALEEAGKVSIRKVYTPEYAAGAPYDSSHIKFGDNSSDYANDEQCDDPRFEGPGAAITLLDSDRDHDAAD</sequence>
<keyword evidence="2" id="KW-1185">Reference proteome</keyword>
<feature type="region of interest" description="Disordered" evidence="1">
    <location>
        <begin position="1053"/>
        <end position="1089"/>
    </location>
</feature>
<feature type="compositionally biased region" description="Basic and acidic residues" evidence="1">
    <location>
        <begin position="107"/>
        <end position="121"/>
    </location>
</feature>
<feature type="region of interest" description="Disordered" evidence="1">
    <location>
        <begin position="913"/>
        <end position="936"/>
    </location>
</feature>
<reference evidence="3" key="1">
    <citation type="submission" date="2017-02" db="UniProtKB">
        <authorList>
            <consortium name="WormBaseParasite"/>
        </authorList>
    </citation>
    <scope>IDENTIFICATION</scope>
</reference>
<feature type="compositionally biased region" description="Basic and acidic residues" evidence="1">
    <location>
        <begin position="782"/>
        <end position="791"/>
    </location>
</feature>
<dbReference type="WBParaSite" id="PTRK_0000377100.1">
    <property type="protein sequence ID" value="PTRK_0000377100.1"/>
    <property type="gene ID" value="PTRK_0000377100"/>
</dbReference>
<feature type="region of interest" description="Disordered" evidence="1">
    <location>
        <begin position="288"/>
        <end position="322"/>
    </location>
</feature>
<feature type="compositionally biased region" description="Acidic residues" evidence="1">
    <location>
        <begin position="916"/>
        <end position="930"/>
    </location>
</feature>
<feature type="compositionally biased region" description="Basic and acidic residues" evidence="1">
    <location>
        <begin position="1080"/>
        <end position="1089"/>
    </location>
</feature>
<feature type="compositionally biased region" description="Low complexity" evidence="1">
    <location>
        <begin position="759"/>
        <end position="773"/>
    </location>
</feature>
<feature type="compositionally biased region" description="Basic and acidic residues" evidence="1">
    <location>
        <begin position="221"/>
        <end position="236"/>
    </location>
</feature>
<accession>A0A0N4Z8Y6</accession>
<feature type="compositionally biased region" description="Basic residues" evidence="1">
    <location>
        <begin position="297"/>
        <end position="308"/>
    </location>
</feature>
<feature type="region of interest" description="Disordered" evidence="1">
    <location>
        <begin position="759"/>
        <end position="791"/>
    </location>
</feature>
<evidence type="ECO:0000313" key="2">
    <source>
        <dbReference type="Proteomes" id="UP000038045"/>
    </source>
</evidence>
<protein>
    <submittedName>
        <fullName evidence="3">LigA</fullName>
    </submittedName>
</protein>
<feature type="region of interest" description="Disordered" evidence="1">
    <location>
        <begin position="98"/>
        <end position="205"/>
    </location>
</feature>
<proteinExistence type="predicted"/>
<evidence type="ECO:0000256" key="1">
    <source>
        <dbReference type="SAM" id="MobiDB-lite"/>
    </source>
</evidence>
<dbReference type="AlphaFoldDB" id="A0A0N4Z8Y6"/>
<feature type="region of interest" description="Disordered" evidence="1">
    <location>
        <begin position="1"/>
        <end position="23"/>
    </location>
</feature>
<dbReference type="Proteomes" id="UP000038045">
    <property type="component" value="Unplaced"/>
</dbReference>
<feature type="region of interest" description="Disordered" evidence="1">
    <location>
        <begin position="221"/>
        <end position="269"/>
    </location>
</feature>
<evidence type="ECO:0000313" key="3">
    <source>
        <dbReference type="WBParaSite" id="PTRK_0000377100.1"/>
    </source>
</evidence>
<feature type="compositionally biased region" description="Basic and acidic residues" evidence="1">
    <location>
        <begin position="1"/>
        <end position="10"/>
    </location>
</feature>
<organism evidence="2 3">
    <name type="scientific">Parastrongyloides trichosuri</name>
    <name type="common">Possum-specific nematode worm</name>
    <dbReference type="NCBI Taxonomy" id="131310"/>
    <lineage>
        <taxon>Eukaryota</taxon>
        <taxon>Metazoa</taxon>
        <taxon>Ecdysozoa</taxon>
        <taxon>Nematoda</taxon>
        <taxon>Chromadorea</taxon>
        <taxon>Rhabditida</taxon>
        <taxon>Tylenchina</taxon>
        <taxon>Panagrolaimomorpha</taxon>
        <taxon>Strongyloidoidea</taxon>
        <taxon>Strongyloididae</taxon>
        <taxon>Parastrongyloides</taxon>
    </lineage>
</organism>
<feature type="region of interest" description="Disordered" evidence="1">
    <location>
        <begin position="437"/>
        <end position="488"/>
    </location>
</feature>
<name>A0A0N4Z8Y6_PARTI</name>